<accession>A0A0H3CEL4</accession>
<dbReference type="eggNOG" id="COG0859">
    <property type="taxonomic scope" value="Bacteria"/>
</dbReference>
<dbReference type="SUPFAM" id="SSF53756">
    <property type="entry name" value="UDP-Glycosyltransferase/glycogen phosphorylase"/>
    <property type="match status" value="1"/>
</dbReference>
<evidence type="ECO:0000313" key="3">
    <source>
        <dbReference type="EMBL" id="ADF59705.1"/>
    </source>
</evidence>
<keyword evidence="4" id="KW-1185">Reference proteome</keyword>
<dbReference type="Proteomes" id="UP000002363">
    <property type="component" value="Chromosome"/>
</dbReference>
<dbReference type="EnsemblBacteria" id="ADF59705">
    <property type="protein sequence ID" value="ADF59705"/>
    <property type="gene ID" value="ECL_00137"/>
</dbReference>
<dbReference type="Gene3D" id="3.40.50.2000">
    <property type="entry name" value="Glycogen Phosphorylase B"/>
    <property type="match status" value="2"/>
</dbReference>
<keyword evidence="2" id="KW-0808">Transferase</keyword>
<evidence type="ECO:0000256" key="1">
    <source>
        <dbReference type="ARBA" id="ARBA00022676"/>
    </source>
</evidence>
<dbReference type="HOGENOM" id="CLU_773491_0_0_6"/>
<proteinExistence type="predicted"/>
<sequence>MSYVFLLILLLPVKLIRKLFRKDTGKNLVIQTAKIGDFVNATPLLAYLQKSDVLISRSVGALAKHDETIEEIFFIEQHKRSLWRKLSFACRIMNRYDNVYLLQPNSVNLFFAAVCNAKNKQFLSIYTRRWYHGIFYLTADGTVEHGKKTLSVTNYLKLADRSLTWQDSPKHATKPLFKPATYPAILDKPDVIRIGISIAAGNKAKTVPPVIWKRIIDRLADLPCEFYVFGAPDEQSWLDDITRAYGDIPNVVNLIGKIPLEDLPWAISRMDCYIASDSGNVYIADAVDVPVVLLFGPCCHYEQRPLGNVMLIGNDDNICSYVFETKYYFSQDREELFAVTDESLNELERFICALPKATATPYTFDALGN</sequence>
<dbReference type="AlphaFoldDB" id="A0A0H3CEL4"/>
<evidence type="ECO:0008006" key="5">
    <source>
        <dbReference type="Google" id="ProtNLM"/>
    </source>
</evidence>
<dbReference type="GO" id="GO:0009244">
    <property type="term" value="P:lipopolysaccharide core region biosynthetic process"/>
    <property type="evidence" value="ECO:0007669"/>
    <property type="project" value="TreeGrafter"/>
</dbReference>
<dbReference type="EMBL" id="CP001918">
    <property type="protein sequence ID" value="ADF59705.1"/>
    <property type="molecule type" value="Genomic_DNA"/>
</dbReference>
<dbReference type="PATRIC" id="fig|716541.4.peg.432"/>
<gene>
    <name evidence="3" type="ordered locus">ECL_00137</name>
</gene>
<name>A0A0H3CEL4_ENTCC</name>
<dbReference type="RefSeq" id="WP_013094905.1">
    <property type="nucleotide sequence ID" value="NC_014121.1"/>
</dbReference>
<dbReference type="KEGG" id="enc:ECL_00137"/>
<dbReference type="InterPro" id="IPR051199">
    <property type="entry name" value="LPS_LOS_Heptosyltrfase"/>
</dbReference>
<dbReference type="InterPro" id="IPR002201">
    <property type="entry name" value="Glyco_trans_9"/>
</dbReference>
<evidence type="ECO:0000256" key="2">
    <source>
        <dbReference type="ARBA" id="ARBA00022679"/>
    </source>
</evidence>
<dbReference type="GO" id="GO:0008713">
    <property type="term" value="F:ADP-heptose-lipopolysaccharide heptosyltransferase activity"/>
    <property type="evidence" value="ECO:0007669"/>
    <property type="project" value="TreeGrafter"/>
</dbReference>
<protein>
    <recommendedName>
        <fullName evidence="5">Glycosyltransferase</fullName>
    </recommendedName>
</protein>
<dbReference type="OrthoDB" id="9811138at2"/>
<reference evidence="3 4" key="1">
    <citation type="journal article" date="2010" name="J. Bacteriol.">
        <title>Complete genome sequence of Enterobacter cloacae subsp. cloacae type strain ATCC 13047.</title>
        <authorList>
            <person name="Ren Y."/>
            <person name="Ren Y."/>
            <person name="Zhou Z."/>
            <person name="Guo X."/>
            <person name="Li Y."/>
            <person name="Feng L."/>
            <person name="Wang L."/>
        </authorList>
    </citation>
    <scope>NUCLEOTIDE SEQUENCE [LARGE SCALE GENOMIC DNA]</scope>
    <source>
        <strain evidence="4">ATCC 13047 / DSM 30054 / NBRC 13535 / NCTC 10005 / WDCM 00083 / NCDC 279-56</strain>
    </source>
</reference>
<dbReference type="PANTHER" id="PTHR30160">
    <property type="entry name" value="TETRAACYLDISACCHARIDE 4'-KINASE-RELATED"/>
    <property type="match status" value="1"/>
</dbReference>
<dbReference type="GO" id="GO:0005829">
    <property type="term" value="C:cytosol"/>
    <property type="evidence" value="ECO:0007669"/>
    <property type="project" value="TreeGrafter"/>
</dbReference>
<organism evidence="3 4">
    <name type="scientific">Enterobacter cloacae subsp. cloacae (strain ATCC 13047 / DSM 30054 / NBRC 13535 / NCTC 10005 / WDCM 00083 / NCDC 279-56)</name>
    <dbReference type="NCBI Taxonomy" id="716541"/>
    <lineage>
        <taxon>Bacteria</taxon>
        <taxon>Pseudomonadati</taxon>
        <taxon>Pseudomonadota</taxon>
        <taxon>Gammaproteobacteria</taxon>
        <taxon>Enterobacterales</taxon>
        <taxon>Enterobacteriaceae</taxon>
        <taxon>Enterobacter</taxon>
        <taxon>Enterobacter cloacae complex</taxon>
    </lineage>
</organism>
<keyword evidence="1" id="KW-0328">Glycosyltransferase</keyword>
<dbReference type="STRING" id="716541.ECL_00137"/>
<dbReference type="CDD" id="cd03789">
    <property type="entry name" value="GT9_LPS_heptosyltransferase"/>
    <property type="match status" value="1"/>
</dbReference>
<dbReference type="Pfam" id="PF01075">
    <property type="entry name" value="Glyco_transf_9"/>
    <property type="match status" value="1"/>
</dbReference>
<evidence type="ECO:0000313" key="4">
    <source>
        <dbReference type="Proteomes" id="UP000002363"/>
    </source>
</evidence>